<reference evidence="2" key="1">
    <citation type="journal article" date="2006" name="PLoS Biol.">
        <title>Macronuclear genome sequence of the ciliate Tetrahymena thermophila, a model eukaryote.</title>
        <authorList>
            <person name="Eisen J.A."/>
            <person name="Coyne R.S."/>
            <person name="Wu M."/>
            <person name="Wu D."/>
            <person name="Thiagarajan M."/>
            <person name="Wortman J.R."/>
            <person name="Badger J.H."/>
            <person name="Ren Q."/>
            <person name="Amedeo P."/>
            <person name="Jones K.M."/>
            <person name="Tallon L.J."/>
            <person name="Delcher A.L."/>
            <person name="Salzberg S.L."/>
            <person name="Silva J.C."/>
            <person name="Haas B.J."/>
            <person name="Majoros W.H."/>
            <person name="Farzad M."/>
            <person name="Carlton J.M."/>
            <person name="Smith R.K. Jr."/>
            <person name="Garg J."/>
            <person name="Pearlman R.E."/>
            <person name="Karrer K.M."/>
            <person name="Sun L."/>
            <person name="Manning G."/>
            <person name="Elde N.C."/>
            <person name="Turkewitz A.P."/>
            <person name="Asai D.J."/>
            <person name="Wilkes D.E."/>
            <person name="Wang Y."/>
            <person name="Cai H."/>
            <person name="Collins K."/>
            <person name="Stewart B.A."/>
            <person name="Lee S.R."/>
            <person name="Wilamowska K."/>
            <person name="Weinberg Z."/>
            <person name="Ruzzo W.L."/>
            <person name="Wloga D."/>
            <person name="Gaertig J."/>
            <person name="Frankel J."/>
            <person name="Tsao C.-C."/>
            <person name="Gorovsky M.A."/>
            <person name="Keeling P.J."/>
            <person name="Waller R.F."/>
            <person name="Patron N.J."/>
            <person name="Cherry J.M."/>
            <person name="Stover N.A."/>
            <person name="Krieger C.J."/>
            <person name="del Toro C."/>
            <person name="Ryder H.F."/>
            <person name="Williamson S.C."/>
            <person name="Barbeau R.A."/>
            <person name="Hamilton E.P."/>
            <person name="Orias E."/>
        </authorList>
    </citation>
    <scope>NUCLEOTIDE SEQUENCE [LARGE SCALE GENOMIC DNA]</scope>
    <source>
        <strain evidence="2">SB210</strain>
    </source>
</reference>
<sequence>MFEILSSFFVFFAEQINECPSQKQYNFLRQFIFGLIERFHFVFQNLQNTIQIVTSFKVSNEYQDRNQDYFEFGTGYYSSYFYQVTFNINLQQKKEKPKKQKKNNETEKIVCQHSTVEVSDIDISSQDSSFEVPPQIPTTQSSVMEIPPQAPTIEQTDINVEELKLGGLKLEELKVGELEKEESKQKETKEIKYELPFPISYILGSQIEESLKDYEIQKYLSNDLKTRLIISCIKFTPQQVEQDLYYDENGMPIYIQQEIQELRIKNFVTLSDSAKKQYELEKKQEEQNKSLDE</sequence>
<evidence type="ECO:0000313" key="1">
    <source>
        <dbReference type="EMBL" id="EAR93216.1"/>
    </source>
</evidence>
<organism evidence="1 2">
    <name type="scientific">Tetrahymena thermophila (strain SB210)</name>
    <dbReference type="NCBI Taxonomy" id="312017"/>
    <lineage>
        <taxon>Eukaryota</taxon>
        <taxon>Sar</taxon>
        <taxon>Alveolata</taxon>
        <taxon>Ciliophora</taxon>
        <taxon>Intramacronucleata</taxon>
        <taxon>Oligohymenophorea</taxon>
        <taxon>Hymenostomatida</taxon>
        <taxon>Tetrahymenina</taxon>
        <taxon>Tetrahymenidae</taxon>
        <taxon>Tetrahymena</taxon>
    </lineage>
</organism>
<dbReference type="AlphaFoldDB" id="Q239L3"/>
<dbReference type="Proteomes" id="UP000009168">
    <property type="component" value="Unassembled WGS sequence"/>
</dbReference>
<proteinExistence type="predicted"/>
<protein>
    <submittedName>
        <fullName evidence="1">Uncharacterized protein</fullName>
    </submittedName>
</protein>
<accession>Q239L3</accession>
<dbReference type="KEGG" id="tet:TTHERM_01256540"/>
<dbReference type="InParanoid" id="Q239L3"/>
<evidence type="ECO:0000313" key="2">
    <source>
        <dbReference type="Proteomes" id="UP000009168"/>
    </source>
</evidence>
<dbReference type="GeneID" id="7842455"/>
<keyword evidence="2" id="KW-1185">Reference proteome</keyword>
<gene>
    <name evidence="1" type="ORF">TTHERM_01256540</name>
</gene>
<dbReference type="RefSeq" id="XP_001013461.1">
    <property type="nucleotide sequence ID" value="XM_001013461.1"/>
</dbReference>
<name>Q239L3_TETTS</name>
<dbReference type="EMBL" id="GG662730">
    <property type="protein sequence ID" value="EAR93216.1"/>
    <property type="molecule type" value="Genomic_DNA"/>
</dbReference>
<dbReference type="HOGENOM" id="CLU_951529_0_0_1"/>